<evidence type="ECO:0000256" key="5">
    <source>
        <dbReference type="ARBA" id="ARBA00022692"/>
    </source>
</evidence>
<dbReference type="Proteomes" id="UP001232584">
    <property type="component" value="Unassembled WGS sequence"/>
</dbReference>
<feature type="transmembrane region" description="Helical" evidence="8">
    <location>
        <begin position="7"/>
        <end position="27"/>
    </location>
</feature>
<evidence type="ECO:0000256" key="4">
    <source>
        <dbReference type="ARBA" id="ARBA00022475"/>
    </source>
</evidence>
<feature type="transmembrane region" description="Helical" evidence="8">
    <location>
        <begin position="481"/>
        <end position="498"/>
    </location>
</feature>
<proteinExistence type="inferred from homology"/>
<feature type="transmembrane region" description="Helical" evidence="8">
    <location>
        <begin position="443"/>
        <end position="461"/>
    </location>
</feature>
<dbReference type="Pfam" id="PF02028">
    <property type="entry name" value="BCCT"/>
    <property type="match status" value="1"/>
</dbReference>
<evidence type="ECO:0000313" key="10">
    <source>
        <dbReference type="Proteomes" id="UP001232584"/>
    </source>
</evidence>
<sequence length="516" mass="56583">MNRKIRLWVVLPPSILIVISVLLNIFMPNIFLETVDYLNNKILDIFGKSYSIVGIVMLLLCIIIYIHPISKTKIGGENAKPILKKYTWFGVALCTSVAAGVLFWAIAEPLYHMTQPPKFLGIAPNSKESAIFAMSTMFLHWCFTPYAIYTVPSVLFAYMYYNKKKSNSLSSIASPLIGDKLANKLSPFIDGLALYTLIPGMASSLATGILTICGGINYITGITINTIMIFIVMVTIVSMFIVSCTTGLTNGIRKLSNLNIIMFGLLILIVLIFTDLGATVKLGGKGFTSYVSNFVQNSTLAAAHPQDSWGKSWTVFYWCNWMAWAPITALFLGRISYGYTIKEAIFVNFIAPALCAIVWITIFSGSVINIQLNDNTLGNMLIQSGAESAVFKFLEIFPLSRVIIPLFVAVLFISLITACDSTTASMSNLCYSGIKKVEDEASIGIKIFWGVLVGLLGFIMLSTNGIEGIKILSSIGGLPGLVIQVVTGLSTIILLINFKREKKNETKVEEEKIKSS</sequence>
<comment type="caution">
    <text evidence="9">The sequence shown here is derived from an EMBL/GenBank/DDBJ whole genome shotgun (WGS) entry which is preliminary data.</text>
</comment>
<feature type="transmembrane region" description="Helical" evidence="8">
    <location>
        <begin position="226"/>
        <end position="248"/>
    </location>
</feature>
<dbReference type="RefSeq" id="WP_307503706.1">
    <property type="nucleotide sequence ID" value="NZ_BAAACE010000028.1"/>
</dbReference>
<evidence type="ECO:0000256" key="6">
    <source>
        <dbReference type="ARBA" id="ARBA00022989"/>
    </source>
</evidence>
<comment type="similarity">
    <text evidence="2">Belongs to the BCCT transporter (TC 2.A.15) family.</text>
</comment>
<dbReference type="PANTHER" id="PTHR30047">
    <property type="entry name" value="HIGH-AFFINITY CHOLINE TRANSPORT PROTEIN-RELATED"/>
    <property type="match status" value="1"/>
</dbReference>
<keyword evidence="3" id="KW-0813">Transport</keyword>
<feature type="transmembrane region" description="Helical" evidence="8">
    <location>
        <begin position="138"/>
        <end position="161"/>
    </location>
</feature>
<comment type="subcellular location">
    <subcellularLocation>
        <location evidence="1">Cell membrane</location>
        <topology evidence="1">Multi-pass membrane protein</topology>
    </subcellularLocation>
</comment>
<evidence type="ECO:0000256" key="7">
    <source>
        <dbReference type="ARBA" id="ARBA00023136"/>
    </source>
</evidence>
<protein>
    <submittedName>
        <fullName evidence="9">Choline-glycine betaine transporter</fullName>
    </submittedName>
</protein>
<keyword evidence="7 8" id="KW-0472">Membrane</keyword>
<dbReference type="PANTHER" id="PTHR30047:SF7">
    <property type="entry name" value="HIGH-AFFINITY CHOLINE TRANSPORT PROTEIN"/>
    <property type="match status" value="1"/>
</dbReference>
<feature type="transmembrane region" description="Helical" evidence="8">
    <location>
        <begin position="402"/>
        <end position="422"/>
    </location>
</feature>
<dbReference type="EMBL" id="JAUSWG010000003">
    <property type="protein sequence ID" value="MDQ0555784.1"/>
    <property type="molecule type" value="Genomic_DNA"/>
</dbReference>
<feature type="transmembrane region" description="Helical" evidence="8">
    <location>
        <begin position="192"/>
        <end position="220"/>
    </location>
</feature>
<feature type="transmembrane region" description="Helical" evidence="8">
    <location>
        <begin position="47"/>
        <end position="66"/>
    </location>
</feature>
<keyword evidence="5 8" id="KW-0812">Transmembrane</keyword>
<gene>
    <name evidence="9" type="ORF">QOZ92_000897</name>
</gene>
<dbReference type="InterPro" id="IPR000060">
    <property type="entry name" value="BCCT_transptr"/>
</dbReference>
<accession>A0ABU0MYW4</accession>
<keyword evidence="6 8" id="KW-1133">Transmembrane helix</keyword>
<name>A0ABU0MYW4_9FIRM</name>
<organism evidence="9 10">
    <name type="scientific">Paraclostridium ghonii</name>
    <dbReference type="NCBI Taxonomy" id="29358"/>
    <lineage>
        <taxon>Bacteria</taxon>
        <taxon>Bacillati</taxon>
        <taxon>Bacillota</taxon>
        <taxon>Clostridia</taxon>
        <taxon>Peptostreptococcales</taxon>
        <taxon>Peptostreptococcaceae</taxon>
        <taxon>Paraclostridium</taxon>
    </lineage>
</organism>
<evidence type="ECO:0000256" key="3">
    <source>
        <dbReference type="ARBA" id="ARBA00022448"/>
    </source>
</evidence>
<keyword evidence="10" id="KW-1185">Reference proteome</keyword>
<evidence type="ECO:0000256" key="1">
    <source>
        <dbReference type="ARBA" id="ARBA00004651"/>
    </source>
</evidence>
<feature type="transmembrane region" description="Helical" evidence="8">
    <location>
        <begin position="86"/>
        <end position="107"/>
    </location>
</feature>
<feature type="transmembrane region" description="Helical" evidence="8">
    <location>
        <begin position="260"/>
        <end position="280"/>
    </location>
</feature>
<evidence type="ECO:0000256" key="8">
    <source>
        <dbReference type="SAM" id="Phobius"/>
    </source>
</evidence>
<feature type="transmembrane region" description="Helical" evidence="8">
    <location>
        <begin position="315"/>
        <end position="333"/>
    </location>
</feature>
<evidence type="ECO:0000256" key="2">
    <source>
        <dbReference type="ARBA" id="ARBA00005658"/>
    </source>
</evidence>
<reference evidence="9 10" key="1">
    <citation type="submission" date="2023-07" db="EMBL/GenBank/DDBJ databases">
        <title>Genomic Encyclopedia of Type Strains, Phase IV (KMG-IV): sequencing the most valuable type-strain genomes for metagenomic binning, comparative biology and taxonomic classification.</title>
        <authorList>
            <person name="Goeker M."/>
        </authorList>
    </citation>
    <scope>NUCLEOTIDE SEQUENCE [LARGE SCALE GENOMIC DNA]</scope>
    <source>
        <strain evidence="9 10">DSM 15049</strain>
    </source>
</reference>
<keyword evidence="4" id="KW-1003">Cell membrane</keyword>
<feature type="transmembrane region" description="Helical" evidence="8">
    <location>
        <begin position="345"/>
        <end position="370"/>
    </location>
</feature>
<evidence type="ECO:0000313" key="9">
    <source>
        <dbReference type="EMBL" id="MDQ0555784.1"/>
    </source>
</evidence>